<dbReference type="Proteomes" id="UP000000768">
    <property type="component" value="Chromosome 1"/>
</dbReference>
<dbReference type="PANTHER" id="PTHR33703">
    <property type="entry name" value="OS07G0691300 PROTEIN"/>
    <property type="match status" value="1"/>
</dbReference>
<feature type="compositionally biased region" description="Basic and acidic residues" evidence="1">
    <location>
        <begin position="68"/>
        <end position="79"/>
    </location>
</feature>
<dbReference type="FunCoup" id="A0A1Z5S9X9">
    <property type="interactions" value="175"/>
</dbReference>
<accession>A0A1Z5S9X9</accession>
<dbReference type="AlphaFoldDB" id="A0A1Z5S9X9"/>
<reference evidence="3" key="2">
    <citation type="journal article" date="2018" name="Plant J.">
        <title>The Sorghum bicolor reference genome: improved assembly, gene annotations, a transcriptome atlas, and signatures of genome organization.</title>
        <authorList>
            <person name="McCormick R.F."/>
            <person name="Truong S.K."/>
            <person name="Sreedasyam A."/>
            <person name="Jenkins J."/>
            <person name="Shu S."/>
            <person name="Sims D."/>
            <person name="Kennedy M."/>
            <person name="Amirebrahimi M."/>
            <person name="Weers B.D."/>
            <person name="McKinley B."/>
            <person name="Mattison A."/>
            <person name="Morishige D.T."/>
            <person name="Grimwood J."/>
            <person name="Schmutz J."/>
            <person name="Mullet J.E."/>
        </authorList>
    </citation>
    <scope>NUCLEOTIDE SEQUENCE [LARGE SCALE GENOMIC DNA]</scope>
    <source>
        <strain evidence="3">cv. BTx623</strain>
    </source>
</reference>
<feature type="compositionally biased region" description="Low complexity" evidence="1">
    <location>
        <begin position="55"/>
        <end position="67"/>
    </location>
</feature>
<organism evidence="2 3">
    <name type="scientific">Sorghum bicolor</name>
    <name type="common">Sorghum</name>
    <name type="synonym">Sorghum vulgare</name>
    <dbReference type="NCBI Taxonomy" id="4558"/>
    <lineage>
        <taxon>Eukaryota</taxon>
        <taxon>Viridiplantae</taxon>
        <taxon>Streptophyta</taxon>
        <taxon>Embryophyta</taxon>
        <taxon>Tracheophyta</taxon>
        <taxon>Spermatophyta</taxon>
        <taxon>Magnoliopsida</taxon>
        <taxon>Liliopsida</taxon>
        <taxon>Poales</taxon>
        <taxon>Poaceae</taxon>
        <taxon>PACMAD clade</taxon>
        <taxon>Panicoideae</taxon>
        <taxon>Andropogonodae</taxon>
        <taxon>Andropogoneae</taxon>
        <taxon>Sorghinae</taxon>
        <taxon>Sorghum</taxon>
    </lineage>
</organism>
<dbReference type="InterPro" id="IPR032710">
    <property type="entry name" value="NTF2-like_dom_sf"/>
</dbReference>
<sequence length="301" mass="32138">METIRAVTTDNAHVCCHAHAATWEKVARVAVVAERQCSRTLTPRPIPHGSVPGAESRSSSTVSLSLERSGERIGSDRIGEPTTRQELAIPRGQGAAASPRPHETAELDAAAAFAGGESAEQRNRFLVLRLYEALNARDARRAQELLAPDLEWWFHGPPTRQHMMRLLTGADQRDKQNRGGGGGFVFSPRSVDAFGSTVIAEGADDARQLYWVHAWTVGPDGVITQLREYFNTDLTVTLLSGSGAVSSTKKADIAGALPKLQDAASSSSSSSPSAAAGPKCLWQSRRADSAHKSLPGLVLAI</sequence>
<reference evidence="2 3" key="1">
    <citation type="journal article" date="2009" name="Nature">
        <title>The Sorghum bicolor genome and the diversification of grasses.</title>
        <authorList>
            <person name="Paterson A.H."/>
            <person name="Bowers J.E."/>
            <person name="Bruggmann R."/>
            <person name="Dubchak I."/>
            <person name="Grimwood J."/>
            <person name="Gundlach H."/>
            <person name="Haberer G."/>
            <person name="Hellsten U."/>
            <person name="Mitros T."/>
            <person name="Poliakov A."/>
            <person name="Schmutz J."/>
            <person name="Spannagl M."/>
            <person name="Tang H."/>
            <person name="Wang X."/>
            <person name="Wicker T."/>
            <person name="Bharti A.K."/>
            <person name="Chapman J."/>
            <person name="Feltus F.A."/>
            <person name="Gowik U."/>
            <person name="Grigoriev I.V."/>
            <person name="Lyons E."/>
            <person name="Maher C.A."/>
            <person name="Martis M."/>
            <person name="Narechania A."/>
            <person name="Otillar R.P."/>
            <person name="Penning B.W."/>
            <person name="Salamov A.A."/>
            <person name="Wang Y."/>
            <person name="Zhang L."/>
            <person name="Carpita N.C."/>
            <person name="Freeling M."/>
            <person name="Gingle A.R."/>
            <person name="Hash C.T."/>
            <person name="Keller B."/>
            <person name="Klein P."/>
            <person name="Kresovich S."/>
            <person name="McCann M.C."/>
            <person name="Ming R."/>
            <person name="Peterson D.G."/>
            <person name="Mehboob-ur-Rahman"/>
            <person name="Ware D."/>
            <person name="Westhoff P."/>
            <person name="Mayer K.F."/>
            <person name="Messing J."/>
            <person name="Rokhsar D.S."/>
        </authorList>
    </citation>
    <scope>NUCLEOTIDE SEQUENCE [LARGE SCALE GENOMIC DNA]</scope>
    <source>
        <strain evidence="3">cv. BTx623</strain>
    </source>
</reference>
<evidence type="ECO:0000313" key="2">
    <source>
        <dbReference type="EMBL" id="OQU92744.1"/>
    </source>
</evidence>
<gene>
    <name evidence="2" type="ORF">SORBI_3001G401900</name>
</gene>
<dbReference type="Gramene" id="OQU92744">
    <property type="protein sequence ID" value="OQU92744"/>
    <property type="gene ID" value="SORBI_3001G401900"/>
</dbReference>
<dbReference type="eggNOG" id="ENOG502RYF6">
    <property type="taxonomic scope" value="Eukaryota"/>
</dbReference>
<keyword evidence="3" id="KW-1185">Reference proteome</keyword>
<dbReference type="InterPro" id="IPR009798">
    <property type="entry name" value="Wun1-like"/>
</dbReference>
<dbReference type="Gene3D" id="3.10.450.50">
    <property type="match status" value="1"/>
</dbReference>
<feature type="region of interest" description="Disordered" evidence="1">
    <location>
        <begin position="41"/>
        <end position="103"/>
    </location>
</feature>
<protein>
    <recommendedName>
        <fullName evidence="4">Wound-induced protein 1</fullName>
    </recommendedName>
</protein>
<dbReference type="EMBL" id="CM000760">
    <property type="protein sequence ID" value="OQU92744.1"/>
    <property type="molecule type" value="Genomic_DNA"/>
</dbReference>
<evidence type="ECO:0000313" key="3">
    <source>
        <dbReference type="Proteomes" id="UP000000768"/>
    </source>
</evidence>
<dbReference type="STRING" id="4558.A0A1Z5S9X9"/>
<proteinExistence type="predicted"/>
<dbReference type="Pfam" id="PF07107">
    <property type="entry name" value="WI12"/>
    <property type="match status" value="1"/>
</dbReference>
<dbReference type="InParanoid" id="A0A1Z5S9X9"/>
<evidence type="ECO:0008006" key="4">
    <source>
        <dbReference type="Google" id="ProtNLM"/>
    </source>
</evidence>
<evidence type="ECO:0000256" key="1">
    <source>
        <dbReference type="SAM" id="MobiDB-lite"/>
    </source>
</evidence>
<dbReference type="OMA" id="TEFRFCP"/>
<name>A0A1Z5S9X9_SORBI</name>
<dbReference type="SUPFAM" id="SSF54427">
    <property type="entry name" value="NTF2-like"/>
    <property type="match status" value="1"/>
</dbReference>
<dbReference type="PANTHER" id="PTHR33703:SF13">
    <property type="entry name" value="OS03G0299600 PROTEIN"/>
    <property type="match status" value="1"/>
</dbReference>